<comment type="caution">
    <text evidence="1">The sequence shown here is derived from an EMBL/GenBank/DDBJ whole genome shotgun (WGS) entry which is preliminary data.</text>
</comment>
<dbReference type="Proteomes" id="UP000023152">
    <property type="component" value="Unassembled WGS sequence"/>
</dbReference>
<organism evidence="1 2">
    <name type="scientific">Reticulomyxa filosa</name>
    <dbReference type="NCBI Taxonomy" id="46433"/>
    <lineage>
        <taxon>Eukaryota</taxon>
        <taxon>Sar</taxon>
        <taxon>Rhizaria</taxon>
        <taxon>Retaria</taxon>
        <taxon>Foraminifera</taxon>
        <taxon>Monothalamids</taxon>
        <taxon>Reticulomyxidae</taxon>
        <taxon>Reticulomyxa</taxon>
    </lineage>
</organism>
<name>X6NPI8_RETFI</name>
<proteinExistence type="predicted"/>
<dbReference type="InterPro" id="IPR036339">
    <property type="entry name" value="PUB-like_dom_sf"/>
</dbReference>
<evidence type="ECO:0000313" key="2">
    <source>
        <dbReference type="Proteomes" id="UP000023152"/>
    </source>
</evidence>
<keyword evidence="2" id="KW-1185">Reference proteome</keyword>
<accession>X6NPI8</accession>
<dbReference type="AlphaFoldDB" id="X6NPI8"/>
<protein>
    <submittedName>
        <fullName evidence="1">Uncharacterized protein</fullName>
    </submittedName>
</protein>
<dbReference type="EMBL" id="ASPP01007343">
    <property type="protein sequence ID" value="ETO27292.1"/>
    <property type="molecule type" value="Genomic_DNA"/>
</dbReference>
<evidence type="ECO:0000313" key="1">
    <source>
        <dbReference type="EMBL" id="ETO27292.1"/>
    </source>
</evidence>
<reference evidence="1 2" key="1">
    <citation type="journal article" date="2013" name="Curr. Biol.">
        <title>The Genome of the Foraminiferan Reticulomyxa filosa.</title>
        <authorList>
            <person name="Glockner G."/>
            <person name="Hulsmann N."/>
            <person name="Schleicher M."/>
            <person name="Noegel A.A."/>
            <person name="Eichinger L."/>
            <person name="Gallinger C."/>
            <person name="Pawlowski J."/>
            <person name="Sierra R."/>
            <person name="Euteneuer U."/>
            <person name="Pillet L."/>
            <person name="Moustafa A."/>
            <person name="Platzer M."/>
            <person name="Groth M."/>
            <person name="Szafranski K."/>
            <person name="Schliwa M."/>
        </authorList>
    </citation>
    <scope>NUCLEOTIDE SEQUENCE [LARGE SCALE GENOMIC DNA]</scope>
</reference>
<sequence>MVMLLPTPEENKRAVTNILKEWNSHVQKSLAKTHRNGTFLTIDKLKESVKALSFFLQKIISRPLDNSLRKINCYNKQYTSLKKIPRFQDILTTIGYQQSSDEVFWSIPVVMSEEKLASENTFTVNPNKIDYAQAYRSLSAQSKKENTISNAQKSEHQMQCEYLLCFYILLKHLFDETLPKDLQTILDSSLNQNVKEIVSSKSVSAHSKVINTDRKTVTECFFSVVCLSFI</sequence>
<gene>
    <name evidence="1" type="ORF">RFI_09838</name>
</gene>
<dbReference type="SUPFAM" id="SSF143503">
    <property type="entry name" value="PUG domain-like"/>
    <property type="match status" value="1"/>
</dbReference>